<dbReference type="InterPro" id="IPR039532">
    <property type="entry name" value="TetR_C_Firmicutes"/>
</dbReference>
<comment type="caution">
    <text evidence="3">The sequence shown here is derived from an EMBL/GenBank/DDBJ whole genome shotgun (WGS) entry which is preliminary data.</text>
</comment>
<evidence type="ECO:0000256" key="1">
    <source>
        <dbReference type="ARBA" id="ARBA00023125"/>
    </source>
</evidence>
<dbReference type="InterPro" id="IPR012738">
    <property type="entry name" value="Tscrpt_reg_DhaS"/>
</dbReference>
<evidence type="ECO:0000313" key="3">
    <source>
        <dbReference type="EMBL" id="MPM93058.1"/>
    </source>
</evidence>
<dbReference type="AlphaFoldDB" id="A0A645DV98"/>
<dbReference type="SUPFAM" id="SSF46689">
    <property type="entry name" value="Homeodomain-like"/>
    <property type="match status" value="1"/>
</dbReference>
<protein>
    <submittedName>
        <fullName evidence="3">HTH-type dhaKLM operon transcriptional activator DhaS</fullName>
    </submittedName>
</protein>
<dbReference type="InterPro" id="IPR001647">
    <property type="entry name" value="HTH_TetR"/>
</dbReference>
<dbReference type="InterPro" id="IPR050624">
    <property type="entry name" value="HTH-type_Tx_Regulator"/>
</dbReference>
<dbReference type="PANTHER" id="PTHR43479">
    <property type="entry name" value="ACREF/ENVCD OPERON REPRESSOR-RELATED"/>
    <property type="match status" value="1"/>
</dbReference>
<dbReference type="PANTHER" id="PTHR43479:SF7">
    <property type="entry name" value="TETR-FAMILY TRANSCRIPTIONAL REGULATOR"/>
    <property type="match status" value="1"/>
</dbReference>
<sequence>MADSNITKKALASALKELMGTTPFAKISVGDICEKCDMNRKSFYYHFRDKYDLINWIYNSEFILVIQHRIYDSEWDFIYDICSYFYDNRDFYSKALQIEGQNSFSEYFRDVLKAIVYEYMRDQFSEKKSAEFYVTFFTDAFVASIIRWLTDKNCMPPDEYVILLKSCIEDLAQKIVSSLG</sequence>
<keyword evidence="1" id="KW-0238">DNA-binding</keyword>
<dbReference type="PROSITE" id="PS50977">
    <property type="entry name" value="HTH_TETR_2"/>
    <property type="match status" value="1"/>
</dbReference>
<feature type="domain" description="HTH tetR-type" evidence="2">
    <location>
        <begin position="5"/>
        <end position="65"/>
    </location>
</feature>
<dbReference type="InterPro" id="IPR009057">
    <property type="entry name" value="Homeodomain-like_sf"/>
</dbReference>
<gene>
    <name evidence="3" type="primary">dhaS</name>
    <name evidence="3" type="ORF">SDC9_140194</name>
</gene>
<dbReference type="Gene3D" id="1.10.357.10">
    <property type="entry name" value="Tetracycline Repressor, domain 2"/>
    <property type="match status" value="1"/>
</dbReference>
<dbReference type="GO" id="GO:0003677">
    <property type="term" value="F:DNA binding"/>
    <property type="evidence" value="ECO:0007669"/>
    <property type="project" value="UniProtKB-KW"/>
</dbReference>
<accession>A0A645DV98</accession>
<dbReference type="EMBL" id="VSSQ01039915">
    <property type="protein sequence ID" value="MPM93058.1"/>
    <property type="molecule type" value="Genomic_DNA"/>
</dbReference>
<dbReference type="NCBIfam" id="TIGR02366">
    <property type="entry name" value="DHAK_reg"/>
    <property type="match status" value="1"/>
</dbReference>
<evidence type="ECO:0000259" key="2">
    <source>
        <dbReference type="PROSITE" id="PS50977"/>
    </source>
</evidence>
<proteinExistence type="predicted"/>
<organism evidence="3">
    <name type="scientific">bioreactor metagenome</name>
    <dbReference type="NCBI Taxonomy" id="1076179"/>
    <lineage>
        <taxon>unclassified sequences</taxon>
        <taxon>metagenomes</taxon>
        <taxon>ecological metagenomes</taxon>
    </lineage>
</organism>
<reference evidence="3" key="1">
    <citation type="submission" date="2019-08" db="EMBL/GenBank/DDBJ databases">
        <authorList>
            <person name="Kucharzyk K."/>
            <person name="Murdoch R.W."/>
            <person name="Higgins S."/>
            <person name="Loffler F."/>
        </authorList>
    </citation>
    <scope>NUCLEOTIDE SEQUENCE</scope>
</reference>
<dbReference type="Pfam" id="PF00440">
    <property type="entry name" value="TetR_N"/>
    <property type="match status" value="1"/>
</dbReference>
<name>A0A645DV98_9ZZZZ</name>
<dbReference type="Pfam" id="PF14278">
    <property type="entry name" value="TetR_C_8"/>
    <property type="match status" value="1"/>
</dbReference>